<gene>
    <name evidence="2" type="ORF">GAK30_03138</name>
</gene>
<sequence length="73" mass="7489">MNAARIIGLILVIAGIAASAVGSFSYTKDTHEAQVGPLSLSVQEKETVNIPIWAGIALAVIGGGLLVFGGRKR</sequence>
<keyword evidence="1" id="KW-0812">Transmembrane</keyword>
<keyword evidence="1" id="KW-1133">Transmembrane helix</keyword>
<keyword evidence="1" id="KW-0472">Membrane</keyword>
<evidence type="ECO:0000256" key="1">
    <source>
        <dbReference type="SAM" id="Phobius"/>
    </source>
</evidence>
<reference evidence="3" key="1">
    <citation type="journal article" date="2020" name="MBio">
        <title>Horizontal gene transfer to a defensive symbiont with a reduced genome amongst a multipartite beetle microbiome.</title>
        <authorList>
            <person name="Waterworth S.C."/>
            <person name="Florez L.V."/>
            <person name="Rees E.R."/>
            <person name="Hertweck C."/>
            <person name="Kaltenpoth M."/>
            <person name="Kwan J.C."/>
        </authorList>
    </citation>
    <scope>NUCLEOTIDE SEQUENCE [LARGE SCALE GENOMIC DNA]</scope>
</reference>
<protein>
    <submittedName>
        <fullName evidence="2">Uncharacterized protein</fullName>
    </submittedName>
</protein>
<comment type="caution">
    <text evidence="2">The sequence shown here is derived from an EMBL/GenBank/DDBJ whole genome shotgun (WGS) entry which is preliminary data.</text>
</comment>
<dbReference type="AlphaFoldDB" id="A0A7V8JP21"/>
<feature type="transmembrane region" description="Helical" evidence="1">
    <location>
        <begin position="49"/>
        <end position="68"/>
    </location>
</feature>
<evidence type="ECO:0000313" key="2">
    <source>
        <dbReference type="EMBL" id="KAF1019412.1"/>
    </source>
</evidence>
<dbReference type="Proteomes" id="UP000461670">
    <property type="component" value="Unassembled WGS sequence"/>
</dbReference>
<accession>A0A7V8JP21</accession>
<name>A0A7V8JP21_9BURK</name>
<dbReference type="EMBL" id="WNDQ01000056">
    <property type="protein sequence ID" value="KAF1019412.1"/>
    <property type="molecule type" value="Genomic_DNA"/>
</dbReference>
<organism evidence="2 3">
    <name type="scientific">Paracidovorax wautersii</name>
    <dbReference type="NCBI Taxonomy" id="1177982"/>
    <lineage>
        <taxon>Bacteria</taxon>
        <taxon>Pseudomonadati</taxon>
        <taxon>Pseudomonadota</taxon>
        <taxon>Betaproteobacteria</taxon>
        <taxon>Burkholderiales</taxon>
        <taxon>Comamonadaceae</taxon>
        <taxon>Paracidovorax</taxon>
    </lineage>
</organism>
<evidence type="ECO:0000313" key="3">
    <source>
        <dbReference type="Proteomes" id="UP000461670"/>
    </source>
</evidence>
<proteinExistence type="predicted"/>